<dbReference type="InterPro" id="IPR011990">
    <property type="entry name" value="TPR-like_helical_dom_sf"/>
</dbReference>
<dbReference type="EMBL" id="JAKOAV010000039">
    <property type="protein sequence ID" value="MDF9409696.1"/>
    <property type="molecule type" value="Genomic_DNA"/>
</dbReference>
<reference evidence="2" key="1">
    <citation type="submission" date="2022-02" db="EMBL/GenBank/DDBJ databases">
        <authorList>
            <person name="Leng L."/>
        </authorList>
    </citation>
    <scope>NUCLEOTIDE SEQUENCE</scope>
    <source>
        <strain evidence="2">JI</strain>
    </source>
</reference>
<dbReference type="InterPro" id="IPR018708">
    <property type="entry name" value="DUF2225"/>
</dbReference>
<keyword evidence="3" id="KW-1185">Reference proteome</keyword>
<dbReference type="AlphaFoldDB" id="A0A9X4H3J7"/>
<evidence type="ECO:0000256" key="1">
    <source>
        <dbReference type="SAM" id="MobiDB-lite"/>
    </source>
</evidence>
<dbReference type="Pfam" id="PF09986">
    <property type="entry name" value="DUF2225"/>
    <property type="match status" value="1"/>
</dbReference>
<feature type="compositionally biased region" description="Basic and acidic residues" evidence="1">
    <location>
        <begin position="7"/>
        <end position="22"/>
    </location>
</feature>
<accession>A0A9X4H3J7</accession>
<evidence type="ECO:0000313" key="3">
    <source>
        <dbReference type="Proteomes" id="UP001154312"/>
    </source>
</evidence>
<organism evidence="2 3">
    <name type="scientific">Pelotomaculum isophthalicicum JI</name>
    <dbReference type="NCBI Taxonomy" id="947010"/>
    <lineage>
        <taxon>Bacteria</taxon>
        <taxon>Bacillati</taxon>
        <taxon>Bacillota</taxon>
        <taxon>Clostridia</taxon>
        <taxon>Eubacteriales</taxon>
        <taxon>Desulfotomaculaceae</taxon>
        <taxon>Pelotomaculum</taxon>
    </lineage>
</organism>
<comment type="caution">
    <text evidence="2">The sequence shown here is derived from an EMBL/GenBank/DDBJ whole genome shotgun (WGS) entry which is preliminary data.</text>
</comment>
<dbReference type="SUPFAM" id="SSF81901">
    <property type="entry name" value="HCP-like"/>
    <property type="match status" value="1"/>
</dbReference>
<proteinExistence type="predicted"/>
<dbReference type="Proteomes" id="UP001154312">
    <property type="component" value="Unassembled WGS sequence"/>
</dbReference>
<protein>
    <submittedName>
        <fullName evidence="2">DUF2225 domain-containing protein</fullName>
    </submittedName>
</protein>
<sequence>MNTAKEQLPEEKPASNLGNKDEHREFATTLEQYLDSVDESVFEENEKKTEKNIETRLQKVLLDRSLTDYGGVRNLDQAVETFLLSLLSMQGNQGLNSIKGMLYLKIAWLYRYKKNEAKESYYIEKALLSLMSAYKNEVFQEAQKEINITYLIAVLYFRTGKYPEAARWLERILRRQNKSVQPAVAKQARELWAEVRQILRKTK</sequence>
<dbReference type="RefSeq" id="WP_277445199.1">
    <property type="nucleotide sequence ID" value="NZ_JAKOAV010000039.1"/>
</dbReference>
<gene>
    <name evidence="2" type="ORF">L7E55_15280</name>
</gene>
<feature type="region of interest" description="Disordered" evidence="1">
    <location>
        <begin position="1"/>
        <end position="22"/>
    </location>
</feature>
<name>A0A9X4H3J7_9FIRM</name>
<evidence type="ECO:0000313" key="2">
    <source>
        <dbReference type="EMBL" id="MDF9409696.1"/>
    </source>
</evidence>
<dbReference type="Gene3D" id="1.25.40.10">
    <property type="entry name" value="Tetratricopeptide repeat domain"/>
    <property type="match status" value="1"/>
</dbReference>